<dbReference type="SUPFAM" id="SSF81296">
    <property type="entry name" value="E set domains"/>
    <property type="match status" value="1"/>
</dbReference>
<keyword evidence="1" id="KW-0758">Storage protein</keyword>
<keyword evidence="2" id="KW-0732">Signal</keyword>
<dbReference type="SUPFAM" id="SSF48050">
    <property type="entry name" value="Hemocyanin, N-terminal domain"/>
    <property type="match status" value="1"/>
</dbReference>
<feature type="domain" description="Hemocyanin C-terminal" evidence="5">
    <location>
        <begin position="431"/>
        <end position="664"/>
    </location>
</feature>
<dbReference type="InterPro" id="IPR005203">
    <property type="entry name" value="Hemocyanin_C"/>
</dbReference>
<evidence type="ECO:0000259" key="4">
    <source>
        <dbReference type="Pfam" id="PF03722"/>
    </source>
</evidence>
<protein>
    <submittedName>
        <fullName evidence="6">Hexamerin-like protein 5</fullName>
    </submittedName>
</protein>
<dbReference type="GO" id="GO:0045735">
    <property type="term" value="F:nutrient reservoir activity"/>
    <property type="evidence" value="ECO:0007669"/>
    <property type="project" value="UniProtKB-KW"/>
</dbReference>
<evidence type="ECO:0000313" key="6">
    <source>
        <dbReference type="EMBL" id="AUO15579.1"/>
    </source>
</evidence>
<proteinExistence type="evidence at transcript level"/>
<dbReference type="Pfam" id="PF03723">
    <property type="entry name" value="Hemocyanin_C"/>
    <property type="match status" value="1"/>
</dbReference>
<evidence type="ECO:0000259" key="5">
    <source>
        <dbReference type="Pfam" id="PF03723"/>
    </source>
</evidence>
<accession>A0A2I6SDD6</accession>
<dbReference type="Gene3D" id="1.20.1370.10">
    <property type="entry name" value="Hemocyanin, N-terminal domain"/>
    <property type="match status" value="1"/>
</dbReference>
<dbReference type="PRINTS" id="PR00187">
    <property type="entry name" value="HAEMOCYANIN"/>
</dbReference>
<dbReference type="PANTHER" id="PTHR11511">
    <property type="entry name" value="LARVAL STORAGE PROTEIN/PHENOLOXIDASE"/>
    <property type="match status" value="1"/>
</dbReference>
<dbReference type="SUPFAM" id="SSF48056">
    <property type="entry name" value="Di-copper centre-containing domain"/>
    <property type="match status" value="1"/>
</dbReference>
<dbReference type="InterPro" id="IPR037020">
    <property type="entry name" value="Hemocyanin_C_sf"/>
</dbReference>
<dbReference type="Pfam" id="PF00372">
    <property type="entry name" value="Hemocyanin_M"/>
    <property type="match status" value="1"/>
</dbReference>
<reference evidence="6" key="1">
    <citation type="journal article" date="2017" name="Zootaxa">
        <title>Molecular Phylogenetic Analysis of the Orthoptera (Arthropoda, Insecta) based on Hexamerin Sequences.</title>
        <authorList>
            <person name="Zhang X."/>
            <person name="Hao J."/>
            <person name="Xia Y.U."/>
            <person name="Chang Y."/>
            <person name="Zhang D."/>
            <person name="Yin H."/>
        </authorList>
    </citation>
    <scope>NUCLEOTIDE SEQUENCE</scope>
</reference>
<feature type="domain" description="Hemocyanin N-terminal" evidence="4">
    <location>
        <begin position="29"/>
        <end position="152"/>
    </location>
</feature>
<feature type="domain" description="Hemocyanin middle" evidence="3">
    <location>
        <begin position="157"/>
        <end position="419"/>
    </location>
</feature>
<dbReference type="PANTHER" id="PTHR11511:SF5">
    <property type="entry name" value="FAT-BODY PROTEIN 1-RELATED"/>
    <property type="match status" value="1"/>
</dbReference>
<dbReference type="EMBL" id="KY086447">
    <property type="protein sequence ID" value="AUO15579.1"/>
    <property type="molecule type" value="mRNA"/>
</dbReference>
<dbReference type="InterPro" id="IPR000896">
    <property type="entry name" value="Hemocyanin/hexamerin_mid_dom"/>
</dbReference>
<feature type="chain" id="PRO_5014447947" evidence="2">
    <location>
        <begin position="18"/>
        <end position="676"/>
    </location>
</feature>
<dbReference type="AlphaFoldDB" id="A0A2I6SDD6"/>
<organism evidence="6">
    <name type="scientific">Tetrix subulata</name>
    <dbReference type="NCBI Taxonomy" id="288127"/>
    <lineage>
        <taxon>Eukaryota</taxon>
        <taxon>Metazoa</taxon>
        <taxon>Ecdysozoa</taxon>
        <taxon>Arthropoda</taxon>
        <taxon>Hexapoda</taxon>
        <taxon>Insecta</taxon>
        <taxon>Pterygota</taxon>
        <taxon>Neoptera</taxon>
        <taxon>Polyneoptera</taxon>
        <taxon>Orthoptera</taxon>
        <taxon>Caelifera</taxon>
        <taxon>Acrididea</taxon>
        <taxon>Tetrigoidea</taxon>
        <taxon>Tetrigidae</taxon>
        <taxon>Tetriginae</taxon>
        <taxon>Tetrix</taxon>
    </lineage>
</organism>
<sequence>MRYLVAAVVLLAALAAAKITPITEVNAEFLAKQRDVLRILWYYDQPIMSVEELEMMKNWKIEDNVSHFKDQELLKTFLKWWEHEHFIPRGAPFTLYYIKHMEQTKMIFDVLYSATDYDTFHKTALWMRDHMNQPMFLYAFRAAVLNRPETKGMMLPPAYELTPELFVHADVIQKAMDADMMGMTYKEDPYVIWDNRTVEPLGDDLEEMLAYFREDVGLNNYYTYLALRYPTFMAPANYSHMEHEKLRGEMFFVHLDQLLRRYNTERLALRMTPVEEIDFEEPIETSYYPEIRMLNGKEAIYRPTCAKIGDLTKTKVRDVLNYDMRIREAIDRGYVLDEMLRKRFLNDEEGMTILGSIIEGNGESVNKKLYGSLYEKMLNLVARSFDHRIKDKASQSVLEMIETMRRDPMYYRIIKTILGIPERFKENLPAYTKHDIEETGLKITSVTMDKLITYFDEFEFPLVNVLKASSVQDSMKKKVVVKQQRLNHKPFSYRIAVNSDKDEHIFVRTYMAPRFDHMGREMNFEGLTKYFFLLDWFDTKVHAGENTIERNSKDMKIYTSKVPTFEDLLHRVGDALTNVRPFYKGDESVRHLQFPQRLALPKGSREGMPFKIFVVVTHCSGKMDDSWFVNCWDKKPVTFPIDRKVMDFDLDVPNTHFEDVMVFHRTWDDTVTSVTV</sequence>
<dbReference type="Pfam" id="PF03722">
    <property type="entry name" value="Hemocyanin_N"/>
    <property type="match status" value="1"/>
</dbReference>
<evidence type="ECO:0000256" key="2">
    <source>
        <dbReference type="SAM" id="SignalP"/>
    </source>
</evidence>
<dbReference type="InterPro" id="IPR005204">
    <property type="entry name" value="Hemocyanin_N"/>
</dbReference>
<dbReference type="InterPro" id="IPR013788">
    <property type="entry name" value="Hemocyanin/hexamerin"/>
</dbReference>
<feature type="signal peptide" evidence="2">
    <location>
        <begin position="1"/>
        <end position="17"/>
    </location>
</feature>
<evidence type="ECO:0000259" key="3">
    <source>
        <dbReference type="Pfam" id="PF00372"/>
    </source>
</evidence>
<evidence type="ECO:0000256" key="1">
    <source>
        <dbReference type="ARBA" id="ARBA00022761"/>
    </source>
</evidence>
<dbReference type="InterPro" id="IPR008922">
    <property type="entry name" value="Di-copper_centre_dom_sf"/>
</dbReference>
<dbReference type="InterPro" id="IPR036697">
    <property type="entry name" value="Hemocyanin_N_sf"/>
</dbReference>
<name>A0A2I6SDD6_9ORTH</name>
<dbReference type="PROSITE" id="PS00210">
    <property type="entry name" value="HEMOCYANIN_2"/>
    <property type="match status" value="1"/>
</dbReference>
<dbReference type="InterPro" id="IPR014756">
    <property type="entry name" value="Ig_E-set"/>
</dbReference>
<dbReference type="GO" id="GO:0005615">
    <property type="term" value="C:extracellular space"/>
    <property type="evidence" value="ECO:0007669"/>
    <property type="project" value="UniProtKB-ARBA"/>
</dbReference>
<dbReference type="Gene3D" id="2.60.40.1520">
    <property type="entry name" value="Hemocyanin, C-terminal domain"/>
    <property type="match status" value="1"/>
</dbReference>
<dbReference type="Gene3D" id="1.10.1280.10">
    <property type="entry name" value="Di-copper center containing domain from catechol oxidase"/>
    <property type="match status" value="1"/>
</dbReference>